<accession>A0A1G9CYZ0</accession>
<proteinExistence type="predicted"/>
<dbReference type="OrthoDB" id="9921159at2"/>
<evidence type="ECO:0000313" key="1">
    <source>
        <dbReference type="EMBL" id="SDK56926.1"/>
    </source>
</evidence>
<gene>
    <name evidence="1" type="ORF">SAMN05216186_10894</name>
</gene>
<dbReference type="STRING" id="137658.SAMN05216186_10894"/>
<evidence type="ECO:0000313" key="2">
    <source>
        <dbReference type="Proteomes" id="UP000198706"/>
    </source>
</evidence>
<dbReference type="EMBL" id="FNFD01000008">
    <property type="protein sequence ID" value="SDK56926.1"/>
    <property type="molecule type" value="Genomic_DNA"/>
</dbReference>
<reference evidence="1 2" key="1">
    <citation type="submission" date="2016-10" db="EMBL/GenBank/DDBJ databases">
        <authorList>
            <person name="de Groot N.N."/>
        </authorList>
    </citation>
    <scope>NUCLEOTIDE SEQUENCE [LARGE SCALE GENOMIC DNA]</scope>
    <source>
        <strain evidence="1 2">JCM 21544</strain>
    </source>
</reference>
<name>A0A1G9CYZ0_9PSED</name>
<sequence>MQDELENLKEQVKSLLSDCLNQWLQSLSQDHPNDILARLSQMALQLSTAHTALHTASALCATPSGDGSS</sequence>
<keyword evidence="2" id="KW-1185">Reference proteome</keyword>
<protein>
    <submittedName>
        <fullName evidence="1">Uncharacterized protein</fullName>
    </submittedName>
</protein>
<dbReference type="Proteomes" id="UP000198706">
    <property type="component" value="Unassembled WGS sequence"/>
</dbReference>
<organism evidence="1 2">
    <name type="scientific">Pseudomonas indica</name>
    <dbReference type="NCBI Taxonomy" id="137658"/>
    <lineage>
        <taxon>Bacteria</taxon>
        <taxon>Pseudomonadati</taxon>
        <taxon>Pseudomonadota</taxon>
        <taxon>Gammaproteobacteria</taxon>
        <taxon>Pseudomonadales</taxon>
        <taxon>Pseudomonadaceae</taxon>
        <taxon>Pseudomonas</taxon>
    </lineage>
</organism>
<dbReference type="AlphaFoldDB" id="A0A1G9CYZ0"/>
<dbReference type="RefSeq" id="WP_084336225.1">
    <property type="nucleotide sequence ID" value="NZ_CBKZNZ010000050.1"/>
</dbReference>